<evidence type="ECO:0000256" key="1">
    <source>
        <dbReference type="SAM" id="MobiDB-lite"/>
    </source>
</evidence>
<keyword evidence="3" id="KW-1185">Reference proteome</keyword>
<evidence type="ECO:0000313" key="3">
    <source>
        <dbReference type="Proteomes" id="UP000185124"/>
    </source>
</evidence>
<protein>
    <recommendedName>
        <fullName evidence="4">Plasmid replication initiator protein</fullName>
    </recommendedName>
</protein>
<feature type="compositionally biased region" description="Basic residues" evidence="1">
    <location>
        <begin position="382"/>
        <end position="417"/>
    </location>
</feature>
<evidence type="ECO:0000313" key="2">
    <source>
        <dbReference type="EMBL" id="SIN44364.1"/>
    </source>
</evidence>
<dbReference type="Proteomes" id="UP000185124">
    <property type="component" value="Unassembled WGS sequence"/>
</dbReference>
<dbReference type="EMBL" id="FSQT01000002">
    <property type="protein sequence ID" value="SIN44364.1"/>
    <property type="molecule type" value="Genomic_DNA"/>
</dbReference>
<dbReference type="InterPro" id="IPR046828">
    <property type="entry name" value="RepSA"/>
</dbReference>
<reference evidence="3" key="1">
    <citation type="submission" date="2016-12" db="EMBL/GenBank/DDBJ databases">
        <authorList>
            <person name="Varghese N."/>
            <person name="Submissions S."/>
        </authorList>
    </citation>
    <scope>NUCLEOTIDE SEQUENCE [LARGE SCALE GENOMIC DNA]</scope>
    <source>
        <strain evidence="3">DSM 45599</strain>
    </source>
</reference>
<proteinExistence type="predicted"/>
<dbReference type="AlphaFoldDB" id="A0A1N6BE48"/>
<gene>
    <name evidence="2" type="ORF">SAMN04489832_7233</name>
</gene>
<sequence>MASTLDITPRATARGVGSNADTIPVYGYTAAGSAFARATRPDYFGWLDHVRAAAGCTRPIRLAGQLLTVDPSTGLVLNQRNTDAMPDATIYTACGNRRATVCPSCAQTYQRDAYQLLRVGLTGGKGVPETVARHPSVFPTFTAPSFGPVHVRVVKRHTCRDRKRCDCRPEPCHARRGTGLCKHGQPAVCWARHEPGDQVLGQPLCLDCYDHDHQVVWNLYSGELWHRTKQAAERWLAKLARRRGIPQVEVVTASGNTRNVPPIRLSHGKVAEFQATGAVHFHALVRLDGMHPTDAAAVVPPPAGFTTTDLEDALRHAVEQVAFATPGHPDRPEGWPMAWGEQVDIRPISLTGRGEVTDSMVRRIPCQIRHQEHRGNRAPLRQARRRQHRRLRRSRRRPHRPPHRRLLATRPTHRRTHPGVPTASGQPAPARIRRVLGVSRLRHPHPLRRLPRLHRHPSSRP</sequence>
<organism evidence="2 3">
    <name type="scientific">Micromonospora cremea</name>
    <dbReference type="NCBI Taxonomy" id="709881"/>
    <lineage>
        <taxon>Bacteria</taxon>
        <taxon>Bacillati</taxon>
        <taxon>Actinomycetota</taxon>
        <taxon>Actinomycetes</taxon>
        <taxon>Micromonosporales</taxon>
        <taxon>Micromonosporaceae</taxon>
        <taxon>Micromonospora</taxon>
    </lineage>
</organism>
<accession>A0A1N6BE48</accession>
<name>A0A1N6BE48_9ACTN</name>
<feature type="region of interest" description="Disordered" evidence="1">
    <location>
        <begin position="369"/>
        <end position="461"/>
    </location>
</feature>
<dbReference type="STRING" id="709881.SAMN04489832_7233"/>
<feature type="compositionally biased region" description="Basic residues" evidence="1">
    <location>
        <begin position="440"/>
        <end position="461"/>
    </location>
</feature>
<dbReference type="Pfam" id="PF20199">
    <property type="entry name" value="RepSA"/>
    <property type="match status" value="1"/>
</dbReference>
<evidence type="ECO:0008006" key="4">
    <source>
        <dbReference type="Google" id="ProtNLM"/>
    </source>
</evidence>